<keyword evidence="1" id="KW-0812">Transmembrane</keyword>
<reference evidence="2" key="1">
    <citation type="submission" date="2017-05" db="UniProtKB">
        <authorList>
            <consortium name="EnsemblMetazoa"/>
        </authorList>
    </citation>
    <scope>IDENTIFICATION</scope>
</reference>
<evidence type="ECO:0000256" key="1">
    <source>
        <dbReference type="SAM" id="Phobius"/>
    </source>
</evidence>
<organism evidence="2">
    <name type="scientific">Amphimedon queenslandica</name>
    <name type="common">Sponge</name>
    <dbReference type="NCBI Taxonomy" id="400682"/>
    <lineage>
        <taxon>Eukaryota</taxon>
        <taxon>Metazoa</taxon>
        <taxon>Porifera</taxon>
        <taxon>Demospongiae</taxon>
        <taxon>Heteroscleromorpha</taxon>
        <taxon>Haplosclerida</taxon>
        <taxon>Niphatidae</taxon>
        <taxon>Amphimedon</taxon>
    </lineage>
</organism>
<feature type="transmembrane region" description="Helical" evidence="1">
    <location>
        <begin position="61"/>
        <end position="79"/>
    </location>
</feature>
<keyword evidence="1" id="KW-0472">Membrane</keyword>
<keyword evidence="1" id="KW-1133">Transmembrane helix</keyword>
<name>A0A1X7USL7_AMPQE</name>
<dbReference type="AlphaFoldDB" id="A0A1X7USL7"/>
<sequence length="81" mass="9179">MLTCNIDVTVRLVNGAISIVMGIYATCISIQFDHIDVPCDIERVTSRFMLSKNMHIQRKQFPFILSYAITVHGMAYVALSR</sequence>
<dbReference type="InParanoid" id="A0A1X7USL7"/>
<proteinExistence type="predicted"/>
<accession>A0A1X7USL7</accession>
<evidence type="ECO:0000313" key="2">
    <source>
        <dbReference type="EnsemblMetazoa" id="Aqu2.1.30768_001"/>
    </source>
</evidence>
<dbReference type="EnsemblMetazoa" id="Aqu2.1.30768_001">
    <property type="protein sequence ID" value="Aqu2.1.30768_001"/>
    <property type="gene ID" value="Aqu2.1.30768"/>
</dbReference>
<protein>
    <submittedName>
        <fullName evidence="2">Uncharacterized protein</fullName>
    </submittedName>
</protein>